<feature type="active site" description="For Fru-6P isomerization activity" evidence="11">
    <location>
        <position position="600"/>
    </location>
</feature>
<evidence type="ECO:0000256" key="6">
    <source>
        <dbReference type="ARBA" id="ARBA00022576"/>
    </source>
</evidence>
<keyword evidence="7 11" id="KW-0808">Transferase</keyword>
<evidence type="ECO:0000256" key="11">
    <source>
        <dbReference type="HAMAP-Rule" id="MF_00164"/>
    </source>
</evidence>
<dbReference type="InterPro" id="IPR046348">
    <property type="entry name" value="SIS_dom_sf"/>
</dbReference>
<comment type="subcellular location">
    <subcellularLocation>
        <location evidence="2 11">Cytoplasm</location>
    </subcellularLocation>
</comment>
<dbReference type="InterPro" id="IPR035466">
    <property type="entry name" value="GlmS/AgaS_SIS"/>
</dbReference>
<dbReference type="GO" id="GO:0005975">
    <property type="term" value="P:carbohydrate metabolic process"/>
    <property type="evidence" value="ECO:0007669"/>
    <property type="project" value="UniProtKB-UniRule"/>
</dbReference>
<dbReference type="FunFam" id="3.40.50.10490:FF:000001">
    <property type="entry name" value="Glutamine--fructose-6-phosphate aminotransferase [isomerizing]"/>
    <property type="match status" value="1"/>
</dbReference>
<evidence type="ECO:0000256" key="1">
    <source>
        <dbReference type="ARBA" id="ARBA00001031"/>
    </source>
</evidence>
<dbReference type="SUPFAM" id="SSF53697">
    <property type="entry name" value="SIS domain"/>
    <property type="match status" value="1"/>
</dbReference>
<evidence type="ECO:0000256" key="9">
    <source>
        <dbReference type="ARBA" id="ARBA00022962"/>
    </source>
</evidence>
<dbReference type="InterPro" id="IPR005855">
    <property type="entry name" value="GFAT"/>
</dbReference>
<keyword evidence="5 11" id="KW-0963">Cytoplasm</keyword>
<dbReference type="GO" id="GO:0097367">
    <property type="term" value="F:carbohydrate derivative binding"/>
    <property type="evidence" value="ECO:0007669"/>
    <property type="project" value="InterPro"/>
</dbReference>
<keyword evidence="9" id="KW-0315">Glutamine amidotransferase</keyword>
<organism evidence="14 15">
    <name type="scientific">Candidatus Iainarchaeum sp</name>
    <dbReference type="NCBI Taxonomy" id="3101447"/>
    <lineage>
        <taxon>Archaea</taxon>
        <taxon>Candidatus Iainarchaeota</taxon>
        <taxon>Candidatus Iainarchaeia</taxon>
        <taxon>Candidatus Iainarchaeales</taxon>
        <taxon>Candidatus Iainarchaeaceae</taxon>
        <taxon>Candidatus Iainarchaeum</taxon>
    </lineage>
</organism>
<feature type="domain" description="SIS" evidence="13">
    <location>
        <begin position="454"/>
        <end position="595"/>
    </location>
</feature>
<feature type="domain" description="Glutamine amidotransferase type-2" evidence="12">
    <location>
        <begin position="2"/>
        <end position="215"/>
    </location>
</feature>
<evidence type="ECO:0000259" key="12">
    <source>
        <dbReference type="PROSITE" id="PS51278"/>
    </source>
</evidence>
<dbReference type="Gene3D" id="3.60.20.10">
    <property type="entry name" value="Glutamine Phosphoribosylpyrophosphate, subunit 1, domain 1"/>
    <property type="match status" value="1"/>
</dbReference>
<reference evidence="14" key="1">
    <citation type="submission" date="2021-01" db="EMBL/GenBank/DDBJ databases">
        <title>Active Sulfur Cycling in an Early Earth Analoge.</title>
        <authorList>
            <person name="Hahn C.R."/>
            <person name="Youssef N.H."/>
            <person name="Elshahed M."/>
        </authorList>
    </citation>
    <scope>NUCLEOTIDE SEQUENCE</scope>
    <source>
        <strain evidence="14">Zod_Metabat.1151</strain>
    </source>
</reference>
<dbReference type="GO" id="GO:0006002">
    <property type="term" value="P:fructose 6-phosphate metabolic process"/>
    <property type="evidence" value="ECO:0007669"/>
    <property type="project" value="TreeGrafter"/>
</dbReference>
<proteinExistence type="inferred from homology"/>
<evidence type="ECO:0000256" key="8">
    <source>
        <dbReference type="ARBA" id="ARBA00022737"/>
    </source>
</evidence>
<dbReference type="AlphaFoldDB" id="A0A938YRC2"/>
<dbReference type="EC" id="2.6.1.16" evidence="3 11"/>
<dbReference type="CDD" id="cd05009">
    <property type="entry name" value="SIS_GlmS_GlmD_2"/>
    <property type="match status" value="1"/>
</dbReference>
<evidence type="ECO:0000259" key="13">
    <source>
        <dbReference type="PROSITE" id="PS51464"/>
    </source>
</evidence>
<dbReference type="PANTHER" id="PTHR10937:SF0">
    <property type="entry name" value="GLUTAMINE--FRUCTOSE-6-PHOSPHATE TRANSAMINASE (ISOMERIZING)"/>
    <property type="match status" value="1"/>
</dbReference>
<keyword evidence="8" id="KW-0677">Repeat</keyword>
<evidence type="ECO:0000256" key="2">
    <source>
        <dbReference type="ARBA" id="ARBA00004496"/>
    </source>
</evidence>
<dbReference type="Proteomes" id="UP000809243">
    <property type="component" value="Unassembled WGS sequence"/>
</dbReference>
<evidence type="ECO:0000256" key="3">
    <source>
        <dbReference type="ARBA" id="ARBA00012916"/>
    </source>
</evidence>
<evidence type="ECO:0000256" key="4">
    <source>
        <dbReference type="ARBA" id="ARBA00016090"/>
    </source>
</evidence>
<dbReference type="SUPFAM" id="SSF56235">
    <property type="entry name" value="N-terminal nucleophile aminohydrolases (Ntn hydrolases)"/>
    <property type="match status" value="1"/>
</dbReference>
<dbReference type="EMBL" id="JAFGDB010000055">
    <property type="protein sequence ID" value="MBN2067480.1"/>
    <property type="molecule type" value="Genomic_DNA"/>
</dbReference>
<dbReference type="PROSITE" id="PS51464">
    <property type="entry name" value="SIS"/>
    <property type="match status" value="2"/>
</dbReference>
<evidence type="ECO:0000313" key="15">
    <source>
        <dbReference type="Proteomes" id="UP000809243"/>
    </source>
</evidence>
<evidence type="ECO:0000256" key="7">
    <source>
        <dbReference type="ARBA" id="ARBA00022679"/>
    </source>
</evidence>
<feature type="initiator methionine" description="Removed" evidence="11">
    <location>
        <position position="1"/>
    </location>
</feature>
<dbReference type="Pfam" id="PF01380">
    <property type="entry name" value="SIS"/>
    <property type="match status" value="2"/>
</dbReference>
<evidence type="ECO:0000256" key="5">
    <source>
        <dbReference type="ARBA" id="ARBA00022490"/>
    </source>
</evidence>
<dbReference type="FunFam" id="3.60.20.10:FF:000006">
    <property type="entry name" value="Glutamine--fructose-6-phosphate aminotransferase [isomerizing]"/>
    <property type="match status" value="1"/>
</dbReference>
<comment type="subunit">
    <text evidence="11">Homodimer.</text>
</comment>
<accession>A0A938YRC2</accession>
<sequence>MCGIVAYKGKGDAVAAVLSGLKQLEYRGYDSWGIAALNKGGIALERSVGRIGGKQSVNLPKSNIAIGHTRWATHGGVTKENAHPHFDCKGKIAVAHNGIIENFAELRDSLRGKGHKFKSETDSEVIAHLIEEESKGGKGFEEAVSAALPKLHGSFAIAALDSESGNVIGARKNSPLVVGFNGDEHFLASDVTAFLEHTNKVAFLLDNELVVLNKEASFKNFFLGKAVKKKIETINWKPGQVSKSGFKHFMLKEIMQQPDKVRATMQGRLLPGGVKLKEIDEILAKASSFNRIVLVGCGTAYHAGMVAEYLFEELCKLPVETEYASEFRYRQPVIDERTLVIAISQSGETADTLAAVREAKAGNAKVLSIINVQGSTIARESDFVLYLNAGPEIGVASTKAFTCQLTALAMIAIAFASKLGKVGKARVASLAGSLKMLPGQIEEVLEQRGLIEQIAKRYFEKRNALFLGRGVNFPIALEGALKLKEISYVHAEAMPAAEMKHGPIALIDSEMPVVFLAVNDKSYGKILGNIQEVKARGGKVIAIANKGNKELQSSVDETIFVAKTDELLQPLLNVVPLQLFAYFVADLRGCDIDKPRNLAKSVTVE</sequence>
<protein>
    <recommendedName>
        <fullName evidence="4 11">Glutamine--fructose-6-phosphate aminotransferase [isomerizing]</fullName>
        <ecNumber evidence="3 11">2.6.1.16</ecNumber>
    </recommendedName>
    <alternativeName>
        <fullName evidence="11">D-fructose-6-phosphate amidotransferase</fullName>
    </alternativeName>
    <alternativeName>
        <fullName evidence="11">GFAT</fullName>
    </alternativeName>
    <alternativeName>
        <fullName evidence="11">Glucosamine-6-phosphate synthase</fullName>
    </alternativeName>
    <alternativeName>
        <fullName evidence="11">Hexosephosphate aminotransferase</fullName>
    </alternativeName>
    <alternativeName>
        <fullName evidence="11">L-glutamine--D-fructose-6-phosphate amidotransferase</fullName>
    </alternativeName>
</protein>
<dbReference type="HAMAP" id="MF_00164">
    <property type="entry name" value="GlmS"/>
    <property type="match status" value="1"/>
</dbReference>
<dbReference type="InterPro" id="IPR047084">
    <property type="entry name" value="GFAT_N"/>
</dbReference>
<dbReference type="GO" id="GO:0004360">
    <property type="term" value="F:glutamine-fructose-6-phosphate transaminase (isomerizing) activity"/>
    <property type="evidence" value="ECO:0007669"/>
    <property type="project" value="UniProtKB-UniRule"/>
</dbReference>
<dbReference type="GO" id="GO:0006047">
    <property type="term" value="P:UDP-N-acetylglucosamine metabolic process"/>
    <property type="evidence" value="ECO:0007669"/>
    <property type="project" value="TreeGrafter"/>
</dbReference>
<dbReference type="InterPro" id="IPR029055">
    <property type="entry name" value="Ntn_hydrolases_N"/>
</dbReference>
<comment type="catalytic activity">
    <reaction evidence="1 11">
        <text>D-fructose 6-phosphate + L-glutamine = D-glucosamine 6-phosphate + L-glutamate</text>
        <dbReference type="Rhea" id="RHEA:13237"/>
        <dbReference type="ChEBI" id="CHEBI:29985"/>
        <dbReference type="ChEBI" id="CHEBI:58359"/>
        <dbReference type="ChEBI" id="CHEBI:58725"/>
        <dbReference type="ChEBI" id="CHEBI:61527"/>
        <dbReference type="EC" id="2.6.1.16"/>
    </reaction>
</comment>
<dbReference type="InterPro" id="IPR017932">
    <property type="entry name" value="GATase_2_dom"/>
</dbReference>
<dbReference type="Pfam" id="PF13522">
    <property type="entry name" value="GATase_6"/>
    <property type="match status" value="1"/>
</dbReference>
<dbReference type="InterPro" id="IPR001347">
    <property type="entry name" value="SIS_dom"/>
</dbReference>
<dbReference type="NCBIfam" id="TIGR01135">
    <property type="entry name" value="glmS"/>
    <property type="match status" value="1"/>
</dbReference>
<comment type="caution">
    <text evidence="14">The sequence shown here is derived from an EMBL/GenBank/DDBJ whole genome shotgun (WGS) entry which is preliminary data.</text>
</comment>
<comment type="function">
    <text evidence="10 11">Catalyzes the first step in hexosamine metabolism, converting fructose-6P into glucosamine-6P using glutamine as a nitrogen source.</text>
</comment>
<dbReference type="CDD" id="cd05008">
    <property type="entry name" value="SIS_GlmS_GlmD_1"/>
    <property type="match status" value="1"/>
</dbReference>
<name>A0A938YRC2_9ARCH</name>
<dbReference type="InterPro" id="IPR035490">
    <property type="entry name" value="GlmS/FrlB_SIS"/>
</dbReference>
<evidence type="ECO:0000313" key="14">
    <source>
        <dbReference type="EMBL" id="MBN2067480.1"/>
    </source>
</evidence>
<evidence type="ECO:0000256" key="10">
    <source>
        <dbReference type="ARBA" id="ARBA00055466"/>
    </source>
</evidence>
<dbReference type="CDD" id="cd00714">
    <property type="entry name" value="GFAT"/>
    <property type="match status" value="1"/>
</dbReference>
<feature type="active site" description="Nucleophile; for GATase activity" evidence="11">
    <location>
        <position position="2"/>
    </location>
</feature>
<dbReference type="PROSITE" id="PS51278">
    <property type="entry name" value="GATASE_TYPE_2"/>
    <property type="match status" value="1"/>
</dbReference>
<gene>
    <name evidence="11 14" type="primary">glmS</name>
    <name evidence="14" type="ORF">JW744_03360</name>
</gene>
<keyword evidence="6 11" id="KW-0032">Aminotransferase</keyword>
<dbReference type="NCBIfam" id="NF001484">
    <property type="entry name" value="PRK00331.1"/>
    <property type="match status" value="1"/>
</dbReference>
<dbReference type="PANTHER" id="PTHR10937">
    <property type="entry name" value="GLUCOSAMINE--FRUCTOSE-6-PHOSPHATE AMINOTRANSFERASE, ISOMERIZING"/>
    <property type="match status" value="1"/>
</dbReference>
<dbReference type="GO" id="GO:0005737">
    <property type="term" value="C:cytoplasm"/>
    <property type="evidence" value="ECO:0007669"/>
    <property type="project" value="UniProtKB-SubCell"/>
</dbReference>
<dbReference type="Gene3D" id="3.40.50.10490">
    <property type="entry name" value="Glucose-6-phosphate isomerase like protein, domain 1"/>
    <property type="match status" value="2"/>
</dbReference>
<feature type="domain" description="SIS" evidence="13">
    <location>
        <begin position="279"/>
        <end position="421"/>
    </location>
</feature>
<dbReference type="GO" id="GO:0006487">
    <property type="term" value="P:protein N-linked glycosylation"/>
    <property type="evidence" value="ECO:0007669"/>
    <property type="project" value="TreeGrafter"/>
</dbReference>